<organism evidence="1 2">
    <name type="scientific">Hymenobacter duratus</name>
    <dbReference type="NCBI Taxonomy" id="2771356"/>
    <lineage>
        <taxon>Bacteria</taxon>
        <taxon>Pseudomonadati</taxon>
        <taxon>Bacteroidota</taxon>
        <taxon>Cytophagia</taxon>
        <taxon>Cytophagales</taxon>
        <taxon>Hymenobacteraceae</taxon>
        <taxon>Hymenobacter</taxon>
    </lineage>
</organism>
<dbReference type="GO" id="GO:0016787">
    <property type="term" value="F:hydrolase activity"/>
    <property type="evidence" value="ECO:0007669"/>
    <property type="project" value="UniProtKB-KW"/>
</dbReference>
<comment type="caution">
    <text evidence="1">The sequence shown here is derived from an EMBL/GenBank/DDBJ whole genome shotgun (WGS) entry which is preliminary data.</text>
</comment>
<dbReference type="EMBL" id="JACWZZ010000007">
    <property type="protein sequence ID" value="MBD2717270.1"/>
    <property type="molecule type" value="Genomic_DNA"/>
</dbReference>
<name>A0ABR8JKA2_9BACT</name>
<dbReference type="InterPro" id="IPR029058">
    <property type="entry name" value="AB_hydrolase_fold"/>
</dbReference>
<dbReference type="Proteomes" id="UP000642468">
    <property type="component" value="Unassembled WGS sequence"/>
</dbReference>
<protein>
    <submittedName>
        <fullName evidence="1">Alpha/beta hydrolase</fullName>
    </submittedName>
</protein>
<dbReference type="InterPro" id="IPR010662">
    <property type="entry name" value="RBBP9/YdeN"/>
</dbReference>
<gene>
    <name evidence="1" type="ORF">IC231_19665</name>
</gene>
<reference evidence="1 2" key="1">
    <citation type="submission" date="2020-09" db="EMBL/GenBank/DDBJ databases">
        <authorList>
            <person name="Kim M.K."/>
        </authorList>
    </citation>
    <scope>NUCLEOTIDE SEQUENCE [LARGE SCALE GENOMIC DNA]</scope>
    <source>
        <strain evidence="1 2">BT646</strain>
    </source>
</reference>
<keyword evidence="1" id="KW-0378">Hydrolase</keyword>
<sequence>MVQQVLFIQGGGAEDDYVADSPLVTSLQQALGDAYAVQYPRLPAEPTPDFGRLQQIGNALSVLPSGSMVVAHSLGASMLLKYLAQRSKPHPFAGLFLLATPYWQGNEDWKEALKLPADFASRLPATVPVFLYHCHDDEQVPIAHLDLYAQQLPQAHVRHLPSGGHQFTHGLSLVARDIKLL</sequence>
<dbReference type="RefSeq" id="WP_190786178.1">
    <property type="nucleotide sequence ID" value="NZ_JACWZZ010000007.1"/>
</dbReference>
<evidence type="ECO:0000313" key="2">
    <source>
        <dbReference type="Proteomes" id="UP000642468"/>
    </source>
</evidence>
<accession>A0ABR8JKA2</accession>
<keyword evidence="2" id="KW-1185">Reference proteome</keyword>
<proteinExistence type="predicted"/>
<evidence type="ECO:0000313" key="1">
    <source>
        <dbReference type="EMBL" id="MBD2717270.1"/>
    </source>
</evidence>
<dbReference type="Gene3D" id="3.40.50.1820">
    <property type="entry name" value="alpha/beta hydrolase"/>
    <property type="match status" value="1"/>
</dbReference>
<dbReference type="SUPFAM" id="SSF53474">
    <property type="entry name" value="alpha/beta-Hydrolases"/>
    <property type="match status" value="1"/>
</dbReference>
<dbReference type="Pfam" id="PF06821">
    <property type="entry name" value="Ser_hydrolase"/>
    <property type="match status" value="1"/>
</dbReference>